<feature type="domain" description="HPt" evidence="3">
    <location>
        <begin position="137"/>
        <end position="240"/>
    </location>
</feature>
<gene>
    <name evidence="4" type="ORF">THAOC_16115</name>
</gene>
<evidence type="ECO:0000313" key="5">
    <source>
        <dbReference type="Proteomes" id="UP000266841"/>
    </source>
</evidence>
<name>K0SQF3_THAOC</name>
<reference evidence="4 5" key="1">
    <citation type="journal article" date="2012" name="Genome Biol.">
        <title>Genome and low-iron response of an oceanic diatom adapted to chronic iron limitation.</title>
        <authorList>
            <person name="Lommer M."/>
            <person name="Specht M."/>
            <person name="Roy A.S."/>
            <person name="Kraemer L."/>
            <person name="Andreson R."/>
            <person name="Gutowska M.A."/>
            <person name="Wolf J."/>
            <person name="Bergner S.V."/>
            <person name="Schilhabel M.B."/>
            <person name="Klostermeier U.C."/>
            <person name="Beiko R.G."/>
            <person name="Rosenstiel P."/>
            <person name="Hippler M."/>
            <person name="Laroche J."/>
        </authorList>
    </citation>
    <scope>NUCLEOTIDE SEQUENCE [LARGE SCALE GENOMIC DNA]</scope>
    <source>
        <strain evidence="4 5">CCMP1005</strain>
    </source>
</reference>
<dbReference type="InterPro" id="IPR008207">
    <property type="entry name" value="Sig_transdc_His_kin_Hpt_dom"/>
</dbReference>
<feature type="coiled-coil region" evidence="2">
    <location>
        <begin position="209"/>
        <end position="236"/>
    </location>
</feature>
<protein>
    <recommendedName>
        <fullName evidence="3">HPt domain-containing protein</fullName>
    </recommendedName>
</protein>
<sequence>MQATRTKSINWPSYDQLDTYCARTPGACGRRTRMSKRGSSAACSACKAAVAADAKVLVTGNRELERPERQRQAFITGVKRGDTDGTTDLRPLCNPFSSENIQPRPSTVHLLTMATPAGDEFSHVIDWTEAMEQCGDDEEFLRELLSDLRGEIDEQIVKMDEVLRNPLNDQSFLLIMRASHVIKGASSNLMCQQLREASTNLEQSAAGANDIARENAAQFENGMSNVEEKYTELKKAVQNYHTFLDSVDV</sequence>
<feature type="modified residue" description="Phosphohistidine" evidence="1">
    <location>
        <position position="180"/>
    </location>
</feature>
<keyword evidence="1" id="KW-0597">Phosphoprotein</keyword>
<evidence type="ECO:0000256" key="1">
    <source>
        <dbReference type="PROSITE-ProRule" id="PRU00110"/>
    </source>
</evidence>
<accession>K0SQF3</accession>
<evidence type="ECO:0000259" key="3">
    <source>
        <dbReference type="PROSITE" id="PS50894"/>
    </source>
</evidence>
<organism evidence="4 5">
    <name type="scientific">Thalassiosira oceanica</name>
    <name type="common">Marine diatom</name>
    <dbReference type="NCBI Taxonomy" id="159749"/>
    <lineage>
        <taxon>Eukaryota</taxon>
        <taxon>Sar</taxon>
        <taxon>Stramenopiles</taxon>
        <taxon>Ochrophyta</taxon>
        <taxon>Bacillariophyta</taxon>
        <taxon>Coscinodiscophyceae</taxon>
        <taxon>Thalassiosirophycidae</taxon>
        <taxon>Thalassiosirales</taxon>
        <taxon>Thalassiosiraceae</taxon>
        <taxon>Thalassiosira</taxon>
    </lineage>
</organism>
<dbReference type="eggNOG" id="ENOG502SWQ8">
    <property type="taxonomic scope" value="Eukaryota"/>
</dbReference>
<dbReference type="OrthoDB" id="39160at2759"/>
<dbReference type="SUPFAM" id="SSF47226">
    <property type="entry name" value="Histidine-containing phosphotransfer domain, HPT domain"/>
    <property type="match status" value="1"/>
</dbReference>
<dbReference type="Proteomes" id="UP000266841">
    <property type="component" value="Unassembled WGS sequence"/>
</dbReference>
<dbReference type="AlphaFoldDB" id="K0SQF3"/>
<dbReference type="PROSITE" id="PS50894">
    <property type="entry name" value="HPT"/>
    <property type="match status" value="1"/>
</dbReference>
<keyword evidence="2" id="KW-0175">Coiled coil</keyword>
<dbReference type="Gene3D" id="1.20.120.160">
    <property type="entry name" value="HPT domain"/>
    <property type="match status" value="1"/>
</dbReference>
<dbReference type="Pfam" id="PF01627">
    <property type="entry name" value="Hpt"/>
    <property type="match status" value="1"/>
</dbReference>
<evidence type="ECO:0000313" key="4">
    <source>
        <dbReference type="EMBL" id="EJK63241.1"/>
    </source>
</evidence>
<dbReference type="InterPro" id="IPR036641">
    <property type="entry name" value="HPT_dom_sf"/>
</dbReference>
<dbReference type="EMBL" id="AGNL01018368">
    <property type="protein sequence ID" value="EJK63241.1"/>
    <property type="molecule type" value="Genomic_DNA"/>
</dbReference>
<dbReference type="GO" id="GO:0000160">
    <property type="term" value="P:phosphorelay signal transduction system"/>
    <property type="evidence" value="ECO:0007669"/>
    <property type="project" value="InterPro"/>
</dbReference>
<proteinExistence type="predicted"/>
<comment type="caution">
    <text evidence="4">The sequence shown here is derived from an EMBL/GenBank/DDBJ whole genome shotgun (WGS) entry which is preliminary data.</text>
</comment>
<keyword evidence="5" id="KW-1185">Reference proteome</keyword>
<evidence type="ECO:0000256" key="2">
    <source>
        <dbReference type="SAM" id="Coils"/>
    </source>
</evidence>